<evidence type="ECO:0000256" key="3">
    <source>
        <dbReference type="ARBA" id="ARBA00021242"/>
    </source>
</evidence>
<keyword evidence="4" id="KW-0813">Transport</keyword>
<organism evidence="13 14">
    <name type="scientific">Oikopleura dioica</name>
    <name type="common">Tunicate</name>
    <dbReference type="NCBI Taxonomy" id="34765"/>
    <lineage>
        <taxon>Eukaryota</taxon>
        <taxon>Metazoa</taxon>
        <taxon>Chordata</taxon>
        <taxon>Tunicata</taxon>
        <taxon>Appendicularia</taxon>
        <taxon>Copelata</taxon>
        <taxon>Oikopleuridae</taxon>
        <taxon>Oikopleura</taxon>
    </lineage>
</organism>
<accession>A0ABN7RJM2</accession>
<evidence type="ECO:0000256" key="5">
    <source>
        <dbReference type="ARBA" id="ARBA00022475"/>
    </source>
</evidence>
<reference evidence="13 14" key="1">
    <citation type="submission" date="2021-04" db="EMBL/GenBank/DDBJ databases">
        <authorList>
            <person name="Bliznina A."/>
        </authorList>
    </citation>
    <scope>NUCLEOTIDE SEQUENCE [LARGE SCALE GENOMIC DNA]</scope>
</reference>
<keyword evidence="9 12" id="KW-0472">Membrane</keyword>
<evidence type="ECO:0000313" key="14">
    <source>
        <dbReference type="Proteomes" id="UP001158576"/>
    </source>
</evidence>
<dbReference type="InterPro" id="IPR008509">
    <property type="entry name" value="MOT2/MFSD5"/>
</dbReference>
<evidence type="ECO:0000256" key="7">
    <source>
        <dbReference type="ARBA" id="ARBA00022989"/>
    </source>
</evidence>
<dbReference type="SUPFAM" id="SSF103473">
    <property type="entry name" value="MFS general substrate transporter"/>
    <property type="match status" value="1"/>
</dbReference>
<keyword evidence="5" id="KW-1003">Cell membrane</keyword>
<evidence type="ECO:0000313" key="13">
    <source>
        <dbReference type="EMBL" id="CAG5078477.1"/>
    </source>
</evidence>
<dbReference type="EMBL" id="OU015568">
    <property type="protein sequence ID" value="CAG5078477.1"/>
    <property type="molecule type" value="Genomic_DNA"/>
</dbReference>
<dbReference type="Proteomes" id="UP001158576">
    <property type="component" value="Chromosome PAR"/>
</dbReference>
<keyword evidence="14" id="KW-1185">Reference proteome</keyword>
<evidence type="ECO:0000256" key="8">
    <source>
        <dbReference type="ARBA" id="ARBA00023065"/>
    </source>
</evidence>
<dbReference type="Gene3D" id="1.20.1250.20">
    <property type="entry name" value="MFS general substrate transporter like domains"/>
    <property type="match status" value="1"/>
</dbReference>
<protein>
    <recommendedName>
        <fullName evidence="3">Molybdate-anion transporter</fullName>
    </recommendedName>
    <alternativeName>
        <fullName evidence="10">Major facilitator superfamily domain-containing protein 5</fullName>
    </alternativeName>
    <alternativeName>
        <fullName evidence="11">Molybdate transporter 2 homolog</fullName>
    </alternativeName>
</protein>
<name>A0ABN7RJM2_OIKDI</name>
<evidence type="ECO:0000256" key="4">
    <source>
        <dbReference type="ARBA" id="ARBA00022448"/>
    </source>
</evidence>
<dbReference type="PANTHER" id="PTHR23516:SF1">
    <property type="entry name" value="MOLYBDATE-ANION TRANSPORTER"/>
    <property type="match status" value="1"/>
</dbReference>
<gene>
    <name evidence="13" type="ORF">OKIOD_LOCUS554</name>
</gene>
<sequence length="245" mass="26507">MEIQACLTDINKSKPAEHEIHNLFVCGFFSACVLGPFMGVIWDKCGRLCGIRVYGLMYAASCFLTAHGKSFPALILGRILGGTSTAILFSVFEAWLVSQSGKIGLSGDALGNIFTKQTVVNSLIAVSSGLVAQSLADSISVESVFDLAALVCLAVAIFAGNILKEENFGQSYSVFDKRQASKSWEVAQCKHDIFFCKTCKTFGINPYSPDFVTRSPPKGLDGSSIFAELCEKKRPCCQLDDSFTF</sequence>
<evidence type="ECO:0000256" key="11">
    <source>
        <dbReference type="ARBA" id="ARBA00032555"/>
    </source>
</evidence>
<evidence type="ECO:0000256" key="9">
    <source>
        <dbReference type="ARBA" id="ARBA00023136"/>
    </source>
</evidence>
<comment type="function">
    <text evidence="1">Mediates high-affinity intracellular uptake of the rare oligo-element molybdenum.</text>
</comment>
<dbReference type="Pfam" id="PF05631">
    <property type="entry name" value="MFS_5"/>
    <property type="match status" value="1"/>
</dbReference>
<dbReference type="PANTHER" id="PTHR23516">
    <property type="entry name" value="SAM (S-ADENOSYL METHIONINE) TRANSPORTER"/>
    <property type="match status" value="1"/>
</dbReference>
<keyword evidence="6 12" id="KW-0812">Transmembrane</keyword>
<evidence type="ECO:0000256" key="6">
    <source>
        <dbReference type="ARBA" id="ARBA00022692"/>
    </source>
</evidence>
<feature type="transmembrane region" description="Helical" evidence="12">
    <location>
        <begin position="147"/>
        <end position="163"/>
    </location>
</feature>
<feature type="transmembrane region" description="Helical" evidence="12">
    <location>
        <begin position="20"/>
        <end position="42"/>
    </location>
</feature>
<dbReference type="InterPro" id="IPR036259">
    <property type="entry name" value="MFS_trans_sf"/>
</dbReference>
<evidence type="ECO:0000256" key="10">
    <source>
        <dbReference type="ARBA" id="ARBA00030646"/>
    </source>
</evidence>
<evidence type="ECO:0000256" key="1">
    <source>
        <dbReference type="ARBA" id="ARBA00003019"/>
    </source>
</evidence>
<feature type="transmembrane region" description="Helical" evidence="12">
    <location>
        <begin position="73"/>
        <end position="97"/>
    </location>
</feature>
<keyword evidence="8" id="KW-0406">Ion transport</keyword>
<feature type="transmembrane region" description="Helical" evidence="12">
    <location>
        <begin position="49"/>
        <end position="67"/>
    </location>
</feature>
<evidence type="ECO:0000256" key="12">
    <source>
        <dbReference type="SAM" id="Phobius"/>
    </source>
</evidence>
<keyword evidence="7 12" id="KW-1133">Transmembrane helix</keyword>
<comment type="subcellular location">
    <subcellularLocation>
        <location evidence="2">Cell membrane</location>
        <topology evidence="2">Multi-pass membrane protein</topology>
    </subcellularLocation>
</comment>
<proteinExistence type="predicted"/>
<evidence type="ECO:0000256" key="2">
    <source>
        <dbReference type="ARBA" id="ARBA00004651"/>
    </source>
</evidence>